<evidence type="ECO:0008006" key="4">
    <source>
        <dbReference type="Google" id="ProtNLM"/>
    </source>
</evidence>
<reference evidence="2 3" key="1">
    <citation type="submission" date="2020-04" db="EMBL/GenBank/DDBJ databases">
        <title>Perkinsus olseni comparative genomics.</title>
        <authorList>
            <person name="Bogema D.R."/>
        </authorList>
    </citation>
    <scope>NUCLEOTIDE SEQUENCE [LARGE SCALE GENOMIC DNA]</scope>
    <source>
        <strain evidence="2">00978-12</strain>
    </source>
</reference>
<name>A0A7J6PHU8_PEROL</name>
<keyword evidence="1" id="KW-0732">Signal</keyword>
<evidence type="ECO:0000313" key="2">
    <source>
        <dbReference type="EMBL" id="KAF4695758.1"/>
    </source>
</evidence>
<protein>
    <recommendedName>
        <fullName evidence="4">Phytase-like domain-containing protein</fullName>
    </recommendedName>
</protein>
<proteinExistence type="predicted"/>
<evidence type="ECO:0000256" key="1">
    <source>
        <dbReference type="SAM" id="SignalP"/>
    </source>
</evidence>
<dbReference type="AlphaFoldDB" id="A0A7J6PHU8"/>
<comment type="caution">
    <text evidence="2">The sequence shown here is derived from an EMBL/GenBank/DDBJ whole genome shotgun (WGS) entry which is preliminary data.</text>
</comment>
<gene>
    <name evidence="2" type="ORF">FOZ60_003353</name>
</gene>
<feature type="chain" id="PRO_5029510820" description="Phytase-like domain-containing protein" evidence="1">
    <location>
        <begin position="18"/>
        <end position="363"/>
    </location>
</feature>
<organism evidence="2 3">
    <name type="scientific">Perkinsus olseni</name>
    <name type="common">Perkinsus atlanticus</name>
    <dbReference type="NCBI Taxonomy" id="32597"/>
    <lineage>
        <taxon>Eukaryota</taxon>
        <taxon>Sar</taxon>
        <taxon>Alveolata</taxon>
        <taxon>Perkinsozoa</taxon>
        <taxon>Perkinsea</taxon>
        <taxon>Perkinsida</taxon>
        <taxon>Perkinsidae</taxon>
        <taxon>Perkinsus</taxon>
    </lineage>
</organism>
<sequence length="363" mass="39686">MYFNSVLLAVLLGTVAGQGTVIRIHQQRLPFSNRRPDDDIHSRLGTLRHIQTLELDDADNGDDFLWLTSIIAKEDGTGLLAVSDDGSFAVMDLSPSANEGFDVAAVTMYPISDPEGGIEEYPADGLTVNGPYRGGGRGDLIVSGTDDRGVLRFPDGIQSQQSVDLNFKVIFPECSGAVEAILSSQRDPVEYLLMFCNEPTDSAPTSGSGNTVYAGSAYDGFVARPFFLESGDSGGGKPFRPTDTAELRNGDIMILFAKQDEDMMRIGYVTRDELRQAIFGKGTLRPEIIAEGARRDGYNIGEQTGLAIREDRTSGRIFVHMINDNYYGDEEYNLLSTFEWIAAGGESPGWCQIDGVRYQLERS</sequence>
<evidence type="ECO:0000313" key="3">
    <source>
        <dbReference type="Proteomes" id="UP000541610"/>
    </source>
</evidence>
<dbReference type="EMBL" id="JABANP010000017">
    <property type="protein sequence ID" value="KAF4695758.1"/>
    <property type="molecule type" value="Genomic_DNA"/>
</dbReference>
<feature type="signal peptide" evidence="1">
    <location>
        <begin position="1"/>
        <end position="17"/>
    </location>
</feature>
<accession>A0A7J6PHU8</accession>
<dbReference type="Proteomes" id="UP000541610">
    <property type="component" value="Unassembled WGS sequence"/>
</dbReference>